<feature type="coiled-coil region" evidence="1">
    <location>
        <begin position="442"/>
        <end position="506"/>
    </location>
</feature>
<dbReference type="InterPro" id="IPR027417">
    <property type="entry name" value="P-loop_NTPase"/>
</dbReference>
<feature type="compositionally biased region" description="Polar residues" evidence="2">
    <location>
        <begin position="607"/>
        <end position="619"/>
    </location>
</feature>
<proteinExistence type="predicted"/>
<feature type="compositionally biased region" description="Polar residues" evidence="2">
    <location>
        <begin position="583"/>
        <end position="592"/>
    </location>
</feature>
<reference evidence="3 4" key="1">
    <citation type="journal article" date="2015" name="Sci. Rep.">
        <title>Genome of the facultative scuticociliatosis pathogen Pseudocohnilembus persalinus provides insight into its virulence through horizontal gene transfer.</title>
        <authorList>
            <person name="Xiong J."/>
            <person name="Wang G."/>
            <person name="Cheng J."/>
            <person name="Tian M."/>
            <person name="Pan X."/>
            <person name="Warren A."/>
            <person name="Jiang C."/>
            <person name="Yuan D."/>
            <person name="Miao W."/>
        </authorList>
    </citation>
    <scope>NUCLEOTIDE SEQUENCE [LARGE SCALE GENOMIC DNA]</scope>
    <source>
        <strain evidence="3">36N120E</strain>
    </source>
</reference>
<sequence>MEIEQFYQNIETMALQNDTQALEKTFLQCLQKIEESSQVCKFEKVEKEKDQETVILMTGITGAGKSTFGNCCFLAKSRQDNLEFDFKKNRPFKSKASNKSVTQDVSLQKIGDFHCIDQPGYGDPNLKDSEISMKLNDFLIESDIIDESGLSGIVCCVMLNQGLRIQKSFVQYFVNVLQSFCYGYEEVGVGIGVEAGVGVGVGPRLNVVFTDFSRQEEEKKGGGKNQEVQDDEFDFDFGGEESGDEIEEESQEQKFQNLVSQFKKLLVEQIFIEGRIERTEDEKFQEYYQSEEYKRVERIVDKMINFENFYAYKIQRDKNQMDTELQQIAKLIQDNKKHGKWVLKEEGKQGFMPVFRDVEQRNLIHQNICKSFQGCQEILQQAQKQYEMEKQGQKCEQIEKYQLQMENLQRRYEQVVTKRPQVLLKIPALLNDIFNKSLNFLVQSIQNNIQEIIGDINESEINGMKKKIKDMKQQYDNQKKEHMQNQQQLESEKQMIQREFEKQKLDIQGKFSVNQDQDLDKEAKIQDSQDKIEEEENFNIQQEQISRQIHCQFQNGKKNTQNVRNDRNNQQVQNRTQQQIVENTNQIDQNNFNSQKKPINKNNQQKMGQLQQNSQSLIKSQSGIQYQNQQSSQPQNIKIYQQKTSTCGQQQQFVQQQKRVVIRQPQNSQQNQVIQYQQVQGQQIKNQNQPNNQVYQTHISSNYKNTNNNIQYNIQGQQLYQQGMVSQPNQKYQQQSSRIVYNQFQGQQENYHQLLNQQQLQDDQKLQQQLQQQECDKYYNEYGLQQQQEQYNGNGFQKQNNQNNQKKKSKKNWIQRFFDFFNIFK</sequence>
<feature type="compositionally biased region" description="Low complexity" evidence="2">
    <location>
        <begin position="593"/>
        <end position="606"/>
    </location>
</feature>
<evidence type="ECO:0000256" key="2">
    <source>
        <dbReference type="SAM" id="MobiDB-lite"/>
    </source>
</evidence>
<dbReference type="EMBL" id="LDAU01000268">
    <property type="protein sequence ID" value="KRW98141.1"/>
    <property type="molecule type" value="Genomic_DNA"/>
</dbReference>
<keyword evidence="3" id="KW-0378">Hydrolase</keyword>
<feature type="compositionally biased region" description="Low complexity" evidence="2">
    <location>
        <begin position="620"/>
        <end position="631"/>
    </location>
</feature>
<dbReference type="SUPFAM" id="SSF52540">
    <property type="entry name" value="P-loop containing nucleoside triphosphate hydrolases"/>
    <property type="match status" value="1"/>
</dbReference>
<dbReference type="InParanoid" id="A0A0V0Q7D3"/>
<keyword evidence="4" id="KW-1185">Reference proteome</keyword>
<dbReference type="Proteomes" id="UP000054937">
    <property type="component" value="Unassembled WGS sequence"/>
</dbReference>
<protein>
    <submittedName>
        <fullName evidence="3">p-loop containing nucleoside triphosphate hydrolase</fullName>
    </submittedName>
</protein>
<keyword evidence="1" id="KW-0175">Coiled coil</keyword>
<dbReference type="AlphaFoldDB" id="A0A0V0Q7D3"/>
<gene>
    <name evidence="3" type="ORF">PPERSA_09081</name>
</gene>
<feature type="coiled-coil region" evidence="1">
    <location>
        <begin position="391"/>
        <end position="418"/>
    </location>
</feature>
<organism evidence="3 4">
    <name type="scientific">Pseudocohnilembus persalinus</name>
    <name type="common">Ciliate</name>
    <dbReference type="NCBI Taxonomy" id="266149"/>
    <lineage>
        <taxon>Eukaryota</taxon>
        <taxon>Sar</taxon>
        <taxon>Alveolata</taxon>
        <taxon>Ciliophora</taxon>
        <taxon>Intramacronucleata</taxon>
        <taxon>Oligohymenophorea</taxon>
        <taxon>Scuticociliatia</taxon>
        <taxon>Philasterida</taxon>
        <taxon>Pseudocohnilembidae</taxon>
        <taxon>Pseudocohnilembus</taxon>
    </lineage>
</organism>
<evidence type="ECO:0000256" key="1">
    <source>
        <dbReference type="SAM" id="Coils"/>
    </source>
</evidence>
<feature type="region of interest" description="Disordered" evidence="2">
    <location>
        <begin position="583"/>
        <end position="631"/>
    </location>
</feature>
<name>A0A0V0Q7D3_PSEPJ</name>
<dbReference type="OrthoDB" id="8954335at2759"/>
<evidence type="ECO:0000313" key="3">
    <source>
        <dbReference type="EMBL" id="KRW98141.1"/>
    </source>
</evidence>
<comment type="caution">
    <text evidence="3">The sequence shown here is derived from an EMBL/GenBank/DDBJ whole genome shotgun (WGS) entry which is preliminary data.</text>
</comment>
<evidence type="ECO:0000313" key="4">
    <source>
        <dbReference type="Proteomes" id="UP000054937"/>
    </source>
</evidence>
<accession>A0A0V0Q7D3</accession>
<dbReference type="GO" id="GO:0016787">
    <property type="term" value="F:hydrolase activity"/>
    <property type="evidence" value="ECO:0007669"/>
    <property type="project" value="UniProtKB-KW"/>
</dbReference>
<dbReference type="Gene3D" id="3.40.50.300">
    <property type="entry name" value="P-loop containing nucleotide triphosphate hydrolases"/>
    <property type="match status" value="1"/>
</dbReference>